<accession>X7YZF9</accession>
<proteinExistence type="predicted"/>
<reference evidence="1 2" key="1">
    <citation type="submission" date="2013-12" db="EMBL/GenBank/DDBJ databases">
        <authorList>
            <person name="Brown-Elliot B."/>
            <person name="Wallace R."/>
            <person name="Lenaerts A."/>
            <person name="Ordway D."/>
            <person name="DeGroote M.A."/>
            <person name="Parker T."/>
            <person name="Sizemore C."/>
            <person name="Tallon L.J."/>
            <person name="Sadzewicz L.K."/>
            <person name="Sengamalay N."/>
            <person name="Fraser C.M."/>
            <person name="Hine E."/>
            <person name="Shefchek K.A."/>
            <person name="Das S.P."/>
            <person name="Tettelin H."/>
        </authorList>
    </citation>
    <scope>NUCLEOTIDE SEQUENCE [LARGE SCALE GENOMIC DNA]</scope>
    <source>
        <strain evidence="1 2">662</strain>
    </source>
</reference>
<dbReference type="AlphaFoldDB" id="X7YZF9"/>
<dbReference type="EMBL" id="JAOA01000009">
    <property type="protein sequence ID" value="EUA12484.1"/>
    <property type="molecule type" value="Genomic_DNA"/>
</dbReference>
<dbReference type="Proteomes" id="UP000020561">
    <property type="component" value="Unassembled WGS sequence"/>
</dbReference>
<comment type="caution">
    <text evidence="1">The sequence shown here is derived from an EMBL/GenBank/DDBJ whole genome shotgun (WGS) entry which is preliminary data.</text>
</comment>
<evidence type="ECO:0000313" key="1">
    <source>
        <dbReference type="EMBL" id="EUA12484.1"/>
    </source>
</evidence>
<sequence>MIVGAFLAESASAVDNKLNVSGGVLFRYTLDAGPVWRGFCSWCSPKPRPVTRTGGVDVEIWPPTDDEPLRMPFELPAAATHRRGRIRDLRHRG</sequence>
<name>X7YZF9_MYCKA</name>
<protein>
    <submittedName>
        <fullName evidence="1">Uncharacterized protein</fullName>
    </submittedName>
</protein>
<evidence type="ECO:0000313" key="2">
    <source>
        <dbReference type="Proteomes" id="UP000020561"/>
    </source>
</evidence>
<gene>
    <name evidence="1" type="ORF">I545_5187</name>
</gene>
<dbReference type="PATRIC" id="fig|1299326.3.peg.4993"/>
<organism evidence="1 2">
    <name type="scientific">Mycobacterium kansasii 662</name>
    <dbReference type="NCBI Taxonomy" id="1299326"/>
    <lineage>
        <taxon>Bacteria</taxon>
        <taxon>Bacillati</taxon>
        <taxon>Actinomycetota</taxon>
        <taxon>Actinomycetes</taxon>
        <taxon>Mycobacteriales</taxon>
        <taxon>Mycobacteriaceae</taxon>
        <taxon>Mycobacterium</taxon>
    </lineage>
</organism>